<evidence type="ECO:0000256" key="3">
    <source>
        <dbReference type="ARBA" id="ARBA00022989"/>
    </source>
</evidence>
<dbReference type="InterPro" id="IPR032808">
    <property type="entry name" value="DoxX"/>
</dbReference>
<evidence type="ECO:0000313" key="6">
    <source>
        <dbReference type="EMBL" id="BCB89785.1"/>
    </source>
</evidence>
<dbReference type="EMBL" id="AP022871">
    <property type="protein sequence ID" value="BCB89785.1"/>
    <property type="molecule type" value="Genomic_DNA"/>
</dbReference>
<evidence type="ECO:0000313" key="7">
    <source>
        <dbReference type="Proteomes" id="UP000503011"/>
    </source>
</evidence>
<accession>A0A6F8YUD1</accession>
<evidence type="ECO:0000256" key="2">
    <source>
        <dbReference type="ARBA" id="ARBA00022692"/>
    </source>
</evidence>
<proteinExistence type="predicted"/>
<evidence type="ECO:0008006" key="8">
    <source>
        <dbReference type="Google" id="ProtNLM"/>
    </source>
</evidence>
<evidence type="ECO:0000256" key="1">
    <source>
        <dbReference type="ARBA" id="ARBA00004141"/>
    </source>
</evidence>
<dbReference type="AlphaFoldDB" id="A0A6F8YUD1"/>
<gene>
    <name evidence="6" type="ORF">Psuf_070980</name>
</gene>
<keyword evidence="7" id="KW-1185">Reference proteome</keyword>
<reference evidence="6 7" key="1">
    <citation type="submission" date="2020-03" db="EMBL/GenBank/DDBJ databases">
        <title>Whole genome shotgun sequence of Phytohabitans suffuscus NBRC 105367.</title>
        <authorList>
            <person name="Komaki H."/>
            <person name="Tamura T."/>
        </authorList>
    </citation>
    <scope>NUCLEOTIDE SEQUENCE [LARGE SCALE GENOMIC DNA]</scope>
    <source>
        <strain evidence="6 7">NBRC 105367</strain>
    </source>
</reference>
<keyword evidence="3 5" id="KW-1133">Transmembrane helix</keyword>
<feature type="transmembrane region" description="Helical" evidence="5">
    <location>
        <begin position="99"/>
        <end position="118"/>
    </location>
</feature>
<sequence>MNVALWIVAGLLAAIFLLAGLVKATTPKEKLAANMGWVEDFGPGTVKLIGTLEALGAIGLILPALTDIAPVLVPVAATGLAVTMALAIAVHVRRKEPQLIVANLVLLAAAAFVAWGRFGPHAF</sequence>
<keyword evidence="2 5" id="KW-0812">Transmembrane</keyword>
<organism evidence="6 7">
    <name type="scientific">Phytohabitans suffuscus</name>
    <dbReference type="NCBI Taxonomy" id="624315"/>
    <lineage>
        <taxon>Bacteria</taxon>
        <taxon>Bacillati</taxon>
        <taxon>Actinomycetota</taxon>
        <taxon>Actinomycetes</taxon>
        <taxon>Micromonosporales</taxon>
        <taxon>Micromonosporaceae</taxon>
    </lineage>
</organism>
<name>A0A6F8YUD1_9ACTN</name>
<evidence type="ECO:0000256" key="5">
    <source>
        <dbReference type="SAM" id="Phobius"/>
    </source>
</evidence>
<dbReference type="Proteomes" id="UP000503011">
    <property type="component" value="Chromosome"/>
</dbReference>
<reference evidence="6 7" key="2">
    <citation type="submission" date="2020-03" db="EMBL/GenBank/DDBJ databases">
        <authorList>
            <person name="Ichikawa N."/>
            <person name="Kimura A."/>
            <person name="Kitahashi Y."/>
            <person name="Uohara A."/>
        </authorList>
    </citation>
    <scope>NUCLEOTIDE SEQUENCE [LARGE SCALE GENOMIC DNA]</scope>
    <source>
        <strain evidence="6 7">NBRC 105367</strain>
    </source>
</reference>
<keyword evidence="4 5" id="KW-0472">Membrane</keyword>
<dbReference type="RefSeq" id="WP_173161798.1">
    <property type="nucleotide sequence ID" value="NZ_AP022871.1"/>
</dbReference>
<dbReference type="Pfam" id="PF13564">
    <property type="entry name" value="DoxX_2"/>
    <property type="match status" value="1"/>
</dbReference>
<dbReference type="KEGG" id="psuu:Psuf_070980"/>
<protein>
    <recommendedName>
        <fullName evidence="8">DoxX family protein</fullName>
    </recommendedName>
</protein>
<feature type="transmembrane region" description="Helical" evidence="5">
    <location>
        <begin position="71"/>
        <end position="92"/>
    </location>
</feature>
<comment type="subcellular location">
    <subcellularLocation>
        <location evidence="1">Membrane</location>
        <topology evidence="1">Multi-pass membrane protein</topology>
    </subcellularLocation>
</comment>
<dbReference type="GO" id="GO:0016020">
    <property type="term" value="C:membrane"/>
    <property type="evidence" value="ECO:0007669"/>
    <property type="project" value="UniProtKB-SubCell"/>
</dbReference>
<evidence type="ECO:0000256" key="4">
    <source>
        <dbReference type="ARBA" id="ARBA00023136"/>
    </source>
</evidence>